<dbReference type="RefSeq" id="WP_301638630.1">
    <property type="nucleotide sequence ID" value="NZ_JADYTN010000036.1"/>
</dbReference>
<feature type="domain" description="BioF2-like acetyltransferase" evidence="1">
    <location>
        <begin position="166"/>
        <end position="280"/>
    </location>
</feature>
<evidence type="ECO:0000313" key="2">
    <source>
        <dbReference type="EMBL" id="MCF2564751.1"/>
    </source>
</evidence>
<comment type="caution">
    <text evidence="2">The sequence shown here is derived from an EMBL/GenBank/DDBJ whole genome shotgun (WGS) entry which is preliminary data.</text>
</comment>
<dbReference type="EMBL" id="JADYTN010000036">
    <property type="protein sequence ID" value="MCF2564751.1"/>
    <property type="molecule type" value="Genomic_DNA"/>
</dbReference>
<sequence>MMRTRIYEHVVELPDFPCRKYFHSRQLMQIYEDAQRQKPYMAVVSDDDEQVVAHLLAVVRQHRLWIPPFLMQHAWVIGEGEYERGVNNREEVFDMMVSALKNKLQHQVLYFELLGFEQKMFGYGALRRMDFFPVKWMSVHNSLHSAPPQDRISERLLHRIENGIARGAVTKKVENDEEFNAFFKLLSQYNWLKPYHYQPPASFFRSLMDDGHCQIFITLFHGHVIGAAVCIYSENDVYLWYSAARRKSMAPLHPLAVTLWKAMTDAHEAGYDHVRFLNVGMPFRRNPYRDFILRFGGKECSTYRWFLTPIKWVNHFFTWLWRIIGI</sequence>
<protein>
    <submittedName>
        <fullName evidence="2">GNAT family N-acetyltransferase</fullName>
    </submittedName>
</protein>
<evidence type="ECO:0000259" key="1">
    <source>
        <dbReference type="Pfam" id="PF13480"/>
    </source>
</evidence>
<reference evidence="2 3" key="1">
    <citation type="submission" date="2020-12" db="EMBL/GenBank/DDBJ databases">
        <title>Whole genome sequences of gut porcine anaerobes.</title>
        <authorList>
            <person name="Kubasova T."/>
            <person name="Jahodarova E."/>
            <person name="Rychlik I."/>
        </authorList>
    </citation>
    <scope>NUCLEOTIDE SEQUENCE [LARGE SCALE GENOMIC DNA]</scope>
    <source>
        <strain evidence="2 3">An925</strain>
    </source>
</reference>
<evidence type="ECO:0000313" key="3">
    <source>
        <dbReference type="Proteomes" id="UP001200470"/>
    </source>
</evidence>
<dbReference type="Gene3D" id="3.40.630.30">
    <property type="match status" value="1"/>
</dbReference>
<name>A0ABS9CIB5_9BACT</name>
<proteinExistence type="predicted"/>
<dbReference type="InterPro" id="IPR038740">
    <property type="entry name" value="BioF2-like_GNAT_dom"/>
</dbReference>
<keyword evidence="3" id="KW-1185">Reference proteome</keyword>
<dbReference type="Pfam" id="PF13480">
    <property type="entry name" value="Acetyltransf_6"/>
    <property type="match status" value="1"/>
</dbReference>
<dbReference type="InterPro" id="IPR016181">
    <property type="entry name" value="Acyl_CoA_acyltransferase"/>
</dbReference>
<gene>
    <name evidence="2" type="ORF">I6E12_11660</name>
</gene>
<dbReference type="SUPFAM" id="SSF55729">
    <property type="entry name" value="Acyl-CoA N-acyltransferases (Nat)"/>
    <property type="match status" value="1"/>
</dbReference>
<accession>A0ABS9CIB5</accession>
<organism evidence="2 3">
    <name type="scientific">Xylanibacter brevis</name>
    <dbReference type="NCBI Taxonomy" id="83231"/>
    <lineage>
        <taxon>Bacteria</taxon>
        <taxon>Pseudomonadati</taxon>
        <taxon>Bacteroidota</taxon>
        <taxon>Bacteroidia</taxon>
        <taxon>Bacteroidales</taxon>
        <taxon>Prevotellaceae</taxon>
        <taxon>Xylanibacter</taxon>
    </lineage>
</organism>
<dbReference type="Proteomes" id="UP001200470">
    <property type="component" value="Unassembled WGS sequence"/>
</dbReference>